<reference evidence="1" key="1">
    <citation type="submission" date="2023-08" db="EMBL/GenBank/DDBJ databases">
        <title>A de novo genome assembly of Solanum verrucosum Schlechtendal, a Mexican diploid species geographically isolated from the other diploid A-genome species in potato relatives.</title>
        <authorList>
            <person name="Hosaka K."/>
        </authorList>
    </citation>
    <scope>NUCLEOTIDE SEQUENCE</scope>
    <source>
        <tissue evidence="1">Young leaves</tissue>
    </source>
</reference>
<dbReference type="Proteomes" id="UP001234989">
    <property type="component" value="Chromosome 8"/>
</dbReference>
<gene>
    <name evidence="1" type="ORF">MTR67_035107</name>
</gene>
<organism evidence="1 2">
    <name type="scientific">Solanum verrucosum</name>
    <dbReference type="NCBI Taxonomy" id="315347"/>
    <lineage>
        <taxon>Eukaryota</taxon>
        <taxon>Viridiplantae</taxon>
        <taxon>Streptophyta</taxon>
        <taxon>Embryophyta</taxon>
        <taxon>Tracheophyta</taxon>
        <taxon>Spermatophyta</taxon>
        <taxon>Magnoliopsida</taxon>
        <taxon>eudicotyledons</taxon>
        <taxon>Gunneridae</taxon>
        <taxon>Pentapetalae</taxon>
        <taxon>asterids</taxon>
        <taxon>lamiids</taxon>
        <taxon>Solanales</taxon>
        <taxon>Solanaceae</taxon>
        <taxon>Solanoideae</taxon>
        <taxon>Solaneae</taxon>
        <taxon>Solanum</taxon>
    </lineage>
</organism>
<sequence>MLHKNKNKMIK</sequence>
<proteinExistence type="predicted"/>
<name>A0AAF0U9B5_SOLVR</name>
<dbReference type="EMBL" id="CP133619">
    <property type="protein sequence ID" value="WMV41722.1"/>
    <property type="molecule type" value="Genomic_DNA"/>
</dbReference>
<protein>
    <submittedName>
        <fullName evidence="1">Uncharacterized protein</fullName>
    </submittedName>
</protein>
<keyword evidence="2" id="KW-1185">Reference proteome</keyword>
<evidence type="ECO:0000313" key="2">
    <source>
        <dbReference type="Proteomes" id="UP001234989"/>
    </source>
</evidence>
<evidence type="ECO:0000313" key="1">
    <source>
        <dbReference type="EMBL" id="WMV41722.1"/>
    </source>
</evidence>
<accession>A0AAF0U9B5</accession>